<name>A0A0E0F4B3_9ORYZ</name>
<reference evidence="2" key="2">
    <citation type="submission" date="2018-05" db="EMBL/GenBank/DDBJ databases">
        <title>OmerRS3 (Oryza meridionalis Reference Sequence Version 3).</title>
        <authorList>
            <person name="Zhang J."/>
            <person name="Kudrna D."/>
            <person name="Lee S."/>
            <person name="Talag J."/>
            <person name="Welchert J."/>
            <person name="Wing R.A."/>
        </authorList>
    </citation>
    <scope>NUCLEOTIDE SEQUENCE [LARGE SCALE GENOMIC DNA]</scope>
    <source>
        <strain evidence="2">cv. OR44</strain>
    </source>
</reference>
<evidence type="ECO:0000313" key="2">
    <source>
        <dbReference type="EnsemblPlants" id="OMERI11G07390.1"/>
    </source>
</evidence>
<evidence type="ECO:0000256" key="1">
    <source>
        <dbReference type="SAM" id="MobiDB-lite"/>
    </source>
</evidence>
<evidence type="ECO:0008006" key="4">
    <source>
        <dbReference type="Google" id="ProtNLM"/>
    </source>
</evidence>
<reference evidence="2" key="1">
    <citation type="submission" date="2015-04" db="UniProtKB">
        <authorList>
            <consortium name="EnsemblPlants"/>
        </authorList>
    </citation>
    <scope>IDENTIFICATION</scope>
</reference>
<dbReference type="Gramene" id="OMERI11G07390.1">
    <property type="protein sequence ID" value="OMERI11G07390.1"/>
    <property type="gene ID" value="OMERI11G07390"/>
</dbReference>
<dbReference type="EnsemblPlants" id="OMERI11G07390.1">
    <property type="protein sequence ID" value="OMERI11G07390.1"/>
    <property type="gene ID" value="OMERI11G07390"/>
</dbReference>
<accession>A0A0E0F4B3</accession>
<keyword evidence="3" id="KW-1185">Reference proteome</keyword>
<feature type="region of interest" description="Disordered" evidence="1">
    <location>
        <begin position="11"/>
        <end position="57"/>
    </location>
</feature>
<protein>
    <recommendedName>
        <fullName evidence="4">DUF834 domain-containing protein</fullName>
    </recommendedName>
</protein>
<evidence type="ECO:0000313" key="3">
    <source>
        <dbReference type="Proteomes" id="UP000008021"/>
    </source>
</evidence>
<dbReference type="HOGENOM" id="CLU_2416975_0_0_1"/>
<proteinExistence type="predicted"/>
<feature type="region of interest" description="Disordered" evidence="1">
    <location>
        <begin position="73"/>
        <end position="92"/>
    </location>
</feature>
<dbReference type="AlphaFoldDB" id="A0A0E0F4B3"/>
<organism evidence="2">
    <name type="scientific">Oryza meridionalis</name>
    <dbReference type="NCBI Taxonomy" id="40149"/>
    <lineage>
        <taxon>Eukaryota</taxon>
        <taxon>Viridiplantae</taxon>
        <taxon>Streptophyta</taxon>
        <taxon>Embryophyta</taxon>
        <taxon>Tracheophyta</taxon>
        <taxon>Spermatophyta</taxon>
        <taxon>Magnoliopsida</taxon>
        <taxon>Liliopsida</taxon>
        <taxon>Poales</taxon>
        <taxon>Poaceae</taxon>
        <taxon>BOP clade</taxon>
        <taxon>Oryzoideae</taxon>
        <taxon>Oryzeae</taxon>
        <taxon>Oryzinae</taxon>
        <taxon>Oryza</taxon>
    </lineage>
</organism>
<dbReference type="Proteomes" id="UP000008021">
    <property type="component" value="Chromosome 11"/>
</dbReference>
<sequence length="92" mass="10087">MVIPVSLIFVEGSMHSQTRRRGKDDGDGRRRRARRRRPRRSCAPVYAEEKPRAPAESRGLVATELVMAAEGSAGAVVEGGSARRGLRRRGGM</sequence>
<feature type="compositionally biased region" description="Basic residues" evidence="1">
    <location>
        <begin position="29"/>
        <end position="40"/>
    </location>
</feature>